<evidence type="ECO:0000313" key="1">
    <source>
        <dbReference type="EMBL" id="CAD1823072.1"/>
    </source>
</evidence>
<sequence length="154" mass="16579">MLANVRSERRNGMPWGRLIPRMGMLTTTGPLVDLVEYFATLGGLPTGNYCLIVLTPSLLLFLQSLPQRERLGFLARGKIGGGGKPHVISGCEPMFTFTGLQAAWKGAICGCASGTAGATGFCCTSMVRDSCGPPYGCSFWLTVARYERCVYLRS</sequence>
<protein>
    <submittedName>
        <fullName evidence="1">Uncharacterized protein</fullName>
    </submittedName>
</protein>
<name>A0A6V7NWS8_ANACO</name>
<dbReference type="AlphaFoldDB" id="A0A6V7NWS8"/>
<reference evidence="1" key="1">
    <citation type="submission" date="2020-07" db="EMBL/GenBank/DDBJ databases">
        <authorList>
            <person name="Lin J."/>
        </authorList>
    </citation>
    <scope>NUCLEOTIDE SEQUENCE</scope>
</reference>
<proteinExistence type="predicted"/>
<gene>
    <name evidence="1" type="ORF">CB5_LOCUS6283</name>
</gene>
<organism evidence="1">
    <name type="scientific">Ananas comosus var. bracteatus</name>
    <name type="common">red pineapple</name>
    <dbReference type="NCBI Taxonomy" id="296719"/>
    <lineage>
        <taxon>Eukaryota</taxon>
        <taxon>Viridiplantae</taxon>
        <taxon>Streptophyta</taxon>
        <taxon>Embryophyta</taxon>
        <taxon>Tracheophyta</taxon>
        <taxon>Spermatophyta</taxon>
        <taxon>Magnoliopsida</taxon>
        <taxon>Liliopsida</taxon>
        <taxon>Poales</taxon>
        <taxon>Bromeliaceae</taxon>
        <taxon>Bromelioideae</taxon>
        <taxon>Ananas</taxon>
    </lineage>
</organism>
<dbReference type="EMBL" id="LR862142">
    <property type="protein sequence ID" value="CAD1823072.1"/>
    <property type="molecule type" value="Genomic_DNA"/>
</dbReference>
<accession>A0A6V7NWS8</accession>